<dbReference type="Proteomes" id="UP000314294">
    <property type="component" value="Unassembled WGS sequence"/>
</dbReference>
<organism evidence="2 3">
    <name type="scientific">Liparis tanakae</name>
    <name type="common">Tanaka's snailfish</name>
    <dbReference type="NCBI Taxonomy" id="230148"/>
    <lineage>
        <taxon>Eukaryota</taxon>
        <taxon>Metazoa</taxon>
        <taxon>Chordata</taxon>
        <taxon>Craniata</taxon>
        <taxon>Vertebrata</taxon>
        <taxon>Euteleostomi</taxon>
        <taxon>Actinopterygii</taxon>
        <taxon>Neopterygii</taxon>
        <taxon>Teleostei</taxon>
        <taxon>Neoteleostei</taxon>
        <taxon>Acanthomorphata</taxon>
        <taxon>Eupercaria</taxon>
        <taxon>Perciformes</taxon>
        <taxon>Cottioidei</taxon>
        <taxon>Cottales</taxon>
        <taxon>Liparidae</taxon>
        <taxon>Liparis</taxon>
    </lineage>
</organism>
<protein>
    <submittedName>
        <fullName evidence="2">Uncharacterized protein</fullName>
    </submittedName>
</protein>
<accession>A0A4Z2ITN7</accession>
<evidence type="ECO:0000313" key="3">
    <source>
        <dbReference type="Proteomes" id="UP000314294"/>
    </source>
</evidence>
<feature type="region of interest" description="Disordered" evidence="1">
    <location>
        <begin position="86"/>
        <end position="106"/>
    </location>
</feature>
<name>A0A4Z2ITN7_9TELE</name>
<feature type="region of interest" description="Disordered" evidence="1">
    <location>
        <begin position="27"/>
        <end position="68"/>
    </location>
</feature>
<dbReference type="EMBL" id="SRLO01000050">
    <property type="protein sequence ID" value="TNN80904.1"/>
    <property type="molecule type" value="Genomic_DNA"/>
</dbReference>
<evidence type="ECO:0000313" key="2">
    <source>
        <dbReference type="EMBL" id="TNN80904.1"/>
    </source>
</evidence>
<feature type="compositionally biased region" description="Basic residues" evidence="1">
    <location>
        <begin position="27"/>
        <end position="42"/>
    </location>
</feature>
<comment type="caution">
    <text evidence="2">The sequence shown here is derived from an EMBL/GenBank/DDBJ whole genome shotgun (WGS) entry which is preliminary data.</text>
</comment>
<reference evidence="2 3" key="1">
    <citation type="submission" date="2019-03" db="EMBL/GenBank/DDBJ databases">
        <title>First draft genome of Liparis tanakae, snailfish: a comprehensive survey of snailfish specific genes.</title>
        <authorList>
            <person name="Kim W."/>
            <person name="Song I."/>
            <person name="Jeong J.-H."/>
            <person name="Kim D."/>
            <person name="Kim S."/>
            <person name="Ryu S."/>
            <person name="Song J.Y."/>
            <person name="Lee S.K."/>
        </authorList>
    </citation>
    <scope>NUCLEOTIDE SEQUENCE [LARGE SCALE GENOMIC DNA]</scope>
    <source>
        <tissue evidence="2">Muscle</tissue>
    </source>
</reference>
<keyword evidence="3" id="KW-1185">Reference proteome</keyword>
<evidence type="ECO:0000256" key="1">
    <source>
        <dbReference type="SAM" id="MobiDB-lite"/>
    </source>
</evidence>
<feature type="compositionally biased region" description="Pro residues" evidence="1">
    <location>
        <begin position="93"/>
        <end position="106"/>
    </location>
</feature>
<gene>
    <name evidence="2" type="ORF">EYF80_008909</name>
</gene>
<dbReference type="AlphaFoldDB" id="A0A4Z2ITN7"/>
<sequence>MAGRDDPYLLSDSSNDIDTVIQRIVRGKRKGGRGRRMVHKKGGGGGVKAKSDPAQLPGLSSTPSVFGKLQRSPRWERCVSLAGSLPQGLGAPLVPPAPCPAPTPAR</sequence>
<proteinExistence type="predicted"/>